<name>A0A316EGP7_9BURK</name>
<dbReference type="InterPro" id="IPR010126">
    <property type="entry name" value="Esterase_phb"/>
</dbReference>
<feature type="region of interest" description="Disordered" evidence="3">
    <location>
        <begin position="319"/>
        <end position="338"/>
    </location>
</feature>
<dbReference type="Proteomes" id="UP000245754">
    <property type="component" value="Unassembled WGS sequence"/>
</dbReference>
<dbReference type="SUPFAM" id="SSF53474">
    <property type="entry name" value="alpha/beta-Hydrolases"/>
    <property type="match status" value="1"/>
</dbReference>
<gene>
    <name evidence="4" type="ORF">C7419_11139</name>
</gene>
<reference evidence="4 5" key="1">
    <citation type="submission" date="2018-05" db="EMBL/GenBank/DDBJ databases">
        <title>Genomic Encyclopedia of Type Strains, Phase IV (KMG-V): Genome sequencing to study the core and pangenomes of soil and plant-associated prokaryotes.</title>
        <authorList>
            <person name="Whitman W."/>
        </authorList>
    </citation>
    <scope>NUCLEOTIDE SEQUENCE [LARGE SCALE GENOMIC DNA]</scope>
    <source>
        <strain evidence="4 5">SLV-132</strain>
    </source>
</reference>
<evidence type="ECO:0000313" key="4">
    <source>
        <dbReference type="EMBL" id="PWK30998.1"/>
    </source>
</evidence>
<dbReference type="InterPro" id="IPR050955">
    <property type="entry name" value="Plant_Biomass_Hydrol_Est"/>
</dbReference>
<dbReference type="Pfam" id="PF10503">
    <property type="entry name" value="Esterase_PHB"/>
    <property type="match status" value="1"/>
</dbReference>
<evidence type="ECO:0000256" key="1">
    <source>
        <dbReference type="ARBA" id="ARBA00022729"/>
    </source>
</evidence>
<dbReference type="InterPro" id="IPR029058">
    <property type="entry name" value="AB_hydrolase_fold"/>
</dbReference>
<dbReference type="NCBIfam" id="TIGR01840">
    <property type="entry name" value="esterase_phb"/>
    <property type="match status" value="1"/>
</dbReference>
<evidence type="ECO:0000256" key="2">
    <source>
        <dbReference type="ARBA" id="ARBA00022801"/>
    </source>
</evidence>
<feature type="compositionally biased region" description="Polar residues" evidence="3">
    <location>
        <begin position="329"/>
        <end position="338"/>
    </location>
</feature>
<sequence>MKRRTGSTKLWTTLGKQAARSARRLQRSVTDSVLRTAREQSNAVGKAMGTAARQALSGVATPARPPVTRKGGTGGVWEEGLWGFGFGLGHTQRRYRLYVPPGVSAARPAPLLVLLHGCGQDAASFAASTRVASIARDARWIVLMPEQSVQANAQRCWQWFTPSTRGAAEAALLMSMIDHVSRRYAVLADRVCAMGLSAGGAMAMLLGLRYPDRFAAIASHSGAAPYSATNATQAARAMRGERVADAGAARLALAGRRPPPLVLLHGDEDPVVTYDSATGAAALWLELMPSDGAPAEPLPVRRIRRGTRRAIEVFDWQTRGGQALGEQPRGQTGASSTPHPFLRLVKVEGLRHAWSGGAPGQAFSDPTGPDALKIALRFFSVNGRGAA</sequence>
<evidence type="ECO:0000256" key="3">
    <source>
        <dbReference type="SAM" id="MobiDB-lite"/>
    </source>
</evidence>
<keyword evidence="2" id="KW-0378">Hydrolase</keyword>
<keyword evidence="5" id="KW-1185">Reference proteome</keyword>
<dbReference type="GO" id="GO:0016787">
    <property type="term" value="F:hydrolase activity"/>
    <property type="evidence" value="ECO:0007669"/>
    <property type="project" value="UniProtKB-KW"/>
</dbReference>
<dbReference type="AlphaFoldDB" id="A0A316EGP7"/>
<protein>
    <submittedName>
        <fullName evidence="4">Poly(3-hydroxybutyrate) depolymerase</fullName>
    </submittedName>
</protein>
<dbReference type="Gene3D" id="3.40.50.1820">
    <property type="entry name" value="alpha/beta hydrolase"/>
    <property type="match status" value="1"/>
</dbReference>
<evidence type="ECO:0000313" key="5">
    <source>
        <dbReference type="Proteomes" id="UP000245754"/>
    </source>
</evidence>
<proteinExistence type="predicted"/>
<keyword evidence="1" id="KW-0732">Signal</keyword>
<dbReference type="PANTHER" id="PTHR43037">
    <property type="entry name" value="UNNAMED PRODUCT-RELATED"/>
    <property type="match status" value="1"/>
</dbReference>
<organism evidence="4 5">
    <name type="scientific">Cupriavidus plantarum</name>
    <dbReference type="NCBI Taxonomy" id="942865"/>
    <lineage>
        <taxon>Bacteria</taxon>
        <taxon>Pseudomonadati</taxon>
        <taxon>Pseudomonadota</taxon>
        <taxon>Betaproteobacteria</taxon>
        <taxon>Burkholderiales</taxon>
        <taxon>Burkholderiaceae</taxon>
        <taxon>Cupriavidus</taxon>
    </lineage>
</organism>
<dbReference type="RefSeq" id="WP_109585594.1">
    <property type="nucleotide sequence ID" value="NZ_QGGT01000011.1"/>
</dbReference>
<dbReference type="EMBL" id="QGGT01000011">
    <property type="protein sequence ID" value="PWK30998.1"/>
    <property type="molecule type" value="Genomic_DNA"/>
</dbReference>
<accession>A0A316EGP7</accession>
<comment type="caution">
    <text evidence="4">The sequence shown here is derived from an EMBL/GenBank/DDBJ whole genome shotgun (WGS) entry which is preliminary data.</text>
</comment>
<dbReference type="GO" id="GO:0005576">
    <property type="term" value="C:extracellular region"/>
    <property type="evidence" value="ECO:0007669"/>
    <property type="project" value="InterPro"/>
</dbReference>
<dbReference type="PANTHER" id="PTHR43037:SF1">
    <property type="entry name" value="BLL1128 PROTEIN"/>
    <property type="match status" value="1"/>
</dbReference>